<dbReference type="SUPFAM" id="SSF51445">
    <property type="entry name" value="(Trans)glycosidases"/>
    <property type="match status" value="1"/>
</dbReference>
<dbReference type="SUPFAM" id="SSF51011">
    <property type="entry name" value="Glycosyl hydrolase domain"/>
    <property type="match status" value="1"/>
</dbReference>
<dbReference type="SMART" id="SM00642">
    <property type="entry name" value="Aamy"/>
    <property type="match status" value="1"/>
</dbReference>
<dbReference type="GO" id="GO:0004553">
    <property type="term" value="F:hydrolase activity, hydrolyzing O-glycosyl compounds"/>
    <property type="evidence" value="ECO:0007669"/>
    <property type="project" value="InterPro"/>
</dbReference>
<dbReference type="CDD" id="cd11338">
    <property type="entry name" value="AmyAc_CMD"/>
    <property type="match status" value="1"/>
</dbReference>
<dbReference type="Gene3D" id="2.60.40.1180">
    <property type="entry name" value="Golgi alpha-mannosidase II"/>
    <property type="match status" value="1"/>
</dbReference>
<protein>
    <submittedName>
        <fullName evidence="4">Alpha-glycosidase</fullName>
    </submittedName>
</protein>
<dbReference type="Pfam" id="PF02903">
    <property type="entry name" value="Alpha-amylase_N"/>
    <property type="match status" value="1"/>
</dbReference>
<dbReference type="Proteomes" id="UP000321558">
    <property type="component" value="Unassembled WGS sequence"/>
</dbReference>
<evidence type="ECO:0000313" key="4">
    <source>
        <dbReference type="EMBL" id="GEN87588.1"/>
    </source>
</evidence>
<sequence>MLKEAIYHRPKGNFAYAYKEETLHIRLKTKKNDANKVNLIYGDPYDWKKKKWTYKKKTMTVAASDDLFDYWFIELDVPTRRLRYGFEINDGKDTLIYTEKGFYSQIETDDISYYFCFPFINPIDIFEVPAWVKETVWYQIFPDRFANGNKKNDPEKVLPWASEAPALDNFFGGDFEGIIKNLDYLTNLGINGIYLTPIFKAYSNHKYDTIDYIEIDPQFGDKETFKKLVDACHQRGIRVMLDAVFNHSGLYFGPFQDVLKNQEKSKYTDWFHLHEFPVKDVYPPNYDTFGYVESMPKLNTENPEVRSYFLDVASYWIEEFDIDGWRLDVANEVDHSFWKAFRKRVKSIKPDLYILGEIWHDALPWLEGDQFDAVMNYPLTLAGLDYIAKEKINTIQFANRLSKSYTSYTENSNEAAFNLLGSHDTPRVLTECDEDINKVRLLYTLLFSFPGTPCVYYGDEIGMTGGEDPECRKCMVWDEEGQNTSLKNFVKQFIQLRLSEEAFTQGKLSIIEPDNEDDCFHFVRTVKNTSVHFFINTSDQSVKTSLDCSSTEYAFDLWNQKELNIKEDKLDFELPANDFVIIKQRNYSK</sequence>
<keyword evidence="2 4" id="KW-0326">Glycosidase</keyword>
<dbReference type="CDD" id="cd02857">
    <property type="entry name" value="E_set_CDase_PDE_N"/>
    <property type="match status" value="1"/>
</dbReference>
<evidence type="ECO:0000256" key="1">
    <source>
        <dbReference type="ARBA" id="ARBA00022801"/>
    </source>
</evidence>
<reference evidence="4 5" key="1">
    <citation type="submission" date="2019-07" db="EMBL/GenBank/DDBJ databases">
        <title>Whole genome shotgun sequence of Oceanobacillus sojae NBRC 105379.</title>
        <authorList>
            <person name="Hosoyama A."/>
            <person name="Uohara A."/>
            <person name="Ohji S."/>
            <person name="Ichikawa N."/>
        </authorList>
    </citation>
    <scope>NUCLEOTIDE SEQUENCE [LARGE SCALE GENOMIC DNA]</scope>
    <source>
        <strain evidence="4 5">NBRC 105379</strain>
    </source>
</reference>
<dbReference type="RefSeq" id="WP_147210564.1">
    <property type="nucleotide sequence ID" value="NZ_BJYM01000009.1"/>
</dbReference>
<dbReference type="OrthoDB" id="9805159at2"/>
<keyword evidence="1" id="KW-0378">Hydrolase</keyword>
<name>A0A511ZJG0_9BACI</name>
<dbReference type="PANTHER" id="PTHR10357">
    <property type="entry name" value="ALPHA-AMYLASE FAMILY MEMBER"/>
    <property type="match status" value="1"/>
</dbReference>
<dbReference type="InterPro" id="IPR013780">
    <property type="entry name" value="Glyco_hydro_b"/>
</dbReference>
<dbReference type="EMBL" id="BJYM01000009">
    <property type="protein sequence ID" value="GEN87588.1"/>
    <property type="molecule type" value="Genomic_DNA"/>
</dbReference>
<feature type="domain" description="Glycosyl hydrolase family 13 catalytic" evidence="3">
    <location>
        <begin position="139"/>
        <end position="497"/>
    </location>
</feature>
<gene>
    <name evidence="4" type="primary">nplT</name>
    <name evidence="4" type="ORF">OSO01_23270</name>
</gene>
<dbReference type="Pfam" id="PF00128">
    <property type="entry name" value="Alpha-amylase"/>
    <property type="match status" value="1"/>
</dbReference>
<dbReference type="GO" id="GO:0005975">
    <property type="term" value="P:carbohydrate metabolic process"/>
    <property type="evidence" value="ECO:0007669"/>
    <property type="project" value="InterPro"/>
</dbReference>
<dbReference type="Gene3D" id="3.90.400.10">
    <property type="entry name" value="Oligo-1,6-glucosidase, Domain 2"/>
    <property type="match status" value="1"/>
</dbReference>
<dbReference type="Gene3D" id="2.60.40.10">
    <property type="entry name" value="Immunoglobulins"/>
    <property type="match status" value="1"/>
</dbReference>
<accession>A0A511ZJG0</accession>
<dbReference type="STRING" id="582851.GCA_900162665_01169"/>
<dbReference type="PANTHER" id="PTHR10357:SF210">
    <property type="entry name" value="MALTODEXTRIN GLUCOSIDASE"/>
    <property type="match status" value="1"/>
</dbReference>
<dbReference type="Gene3D" id="3.20.20.80">
    <property type="entry name" value="Glycosidases"/>
    <property type="match status" value="1"/>
</dbReference>
<dbReference type="InterPro" id="IPR045857">
    <property type="entry name" value="O16G_dom_2"/>
</dbReference>
<evidence type="ECO:0000259" key="3">
    <source>
        <dbReference type="SMART" id="SM00642"/>
    </source>
</evidence>
<dbReference type="InterPro" id="IPR004185">
    <property type="entry name" value="Glyco_hydro_13_lg-like_dom"/>
</dbReference>
<comment type="caution">
    <text evidence="4">The sequence shown here is derived from an EMBL/GenBank/DDBJ whole genome shotgun (WGS) entry which is preliminary data.</text>
</comment>
<dbReference type="InterPro" id="IPR013783">
    <property type="entry name" value="Ig-like_fold"/>
</dbReference>
<organism evidence="4 5">
    <name type="scientific">Oceanobacillus sojae</name>
    <dbReference type="NCBI Taxonomy" id="582851"/>
    <lineage>
        <taxon>Bacteria</taxon>
        <taxon>Bacillati</taxon>
        <taxon>Bacillota</taxon>
        <taxon>Bacilli</taxon>
        <taxon>Bacillales</taxon>
        <taxon>Bacillaceae</taxon>
        <taxon>Oceanobacillus</taxon>
    </lineage>
</organism>
<evidence type="ECO:0000313" key="5">
    <source>
        <dbReference type="Proteomes" id="UP000321558"/>
    </source>
</evidence>
<evidence type="ECO:0000256" key="2">
    <source>
        <dbReference type="ARBA" id="ARBA00023295"/>
    </source>
</evidence>
<dbReference type="AlphaFoldDB" id="A0A511ZJG0"/>
<dbReference type="InterPro" id="IPR006047">
    <property type="entry name" value="GH13_cat_dom"/>
</dbReference>
<proteinExistence type="predicted"/>
<dbReference type="InterPro" id="IPR017853">
    <property type="entry name" value="GH"/>
</dbReference>
<keyword evidence="5" id="KW-1185">Reference proteome</keyword>